<comment type="caution">
    <text evidence="2">The sequence shown here is derived from an EMBL/GenBank/DDBJ whole genome shotgun (WGS) entry which is preliminary data.</text>
</comment>
<evidence type="ECO:0000313" key="2">
    <source>
        <dbReference type="EMBL" id="REF30188.1"/>
    </source>
</evidence>
<dbReference type="NCBIfam" id="TIGR03930">
    <property type="entry name" value="WXG100_ESAT6"/>
    <property type="match status" value="1"/>
</dbReference>
<dbReference type="InterPro" id="IPR036689">
    <property type="entry name" value="ESAT-6-like_sf"/>
</dbReference>
<dbReference type="Pfam" id="PF06013">
    <property type="entry name" value="WXG100"/>
    <property type="match status" value="1"/>
</dbReference>
<dbReference type="SUPFAM" id="SSF140453">
    <property type="entry name" value="EsxAB dimer-like"/>
    <property type="match status" value="1"/>
</dbReference>
<dbReference type="Gene3D" id="1.10.287.1060">
    <property type="entry name" value="ESAT-6-like"/>
    <property type="match status" value="1"/>
</dbReference>
<name>A0A3D9UL51_9MICO</name>
<gene>
    <name evidence="2" type="ORF">DFJ65_1182</name>
</gene>
<reference evidence="2 3" key="1">
    <citation type="submission" date="2018-08" db="EMBL/GenBank/DDBJ databases">
        <title>Sequencing the genomes of 1000 actinobacteria strains.</title>
        <authorList>
            <person name="Klenk H.-P."/>
        </authorList>
    </citation>
    <scope>NUCLEOTIDE SEQUENCE [LARGE SCALE GENOMIC DNA]</scope>
    <source>
        <strain evidence="2 3">DSM 22967</strain>
    </source>
</reference>
<sequence length="100" mass="10631">MSHSSKYTVDSDAIGQHGLDVGTIAGQIQSAMNLMDRKLTALQGTWTGSAAAQYAVLHGDWSRAQARMKDSLADIGRTLGSASRAYATTESDVKATFVPR</sequence>
<dbReference type="EMBL" id="QTUA01000001">
    <property type="protein sequence ID" value="REF30188.1"/>
    <property type="molecule type" value="Genomic_DNA"/>
</dbReference>
<dbReference type="RefSeq" id="WP_115922209.1">
    <property type="nucleotide sequence ID" value="NZ_CBDRMH010000011.1"/>
</dbReference>
<organism evidence="2 3">
    <name type="scientific">Calidifontibacter indicus</name>
    <dbReference type="NCBI Taxonomy" id="419650"/>
    <lineage>
        <taxon>Bacteria</taxon>
        <taxon>Bacillati</taxon>
        <taxon>Actinomycetota</taxon>
        <taxon>Actinomycetes</taxon>
        <taxon>Micrococcales</taxon>
        <taxon>Dermacoccaceae</taxon>
        <taxon>Calidifontibacter</taxon>
    </lineage>
</organism>
<dbReference type="Proteomes" id="UP000256253">
    <property type="component" value="Unassembled WGS sequence"/>
</dbReference>
<keyword evidence="3" id="KW-1185">Reference proteome</keyword>
<dbReference type="OrthoDB" id="4231069at2"/>
<accession>A0A3D9UL51</accession>
<evidence type="ECO:0000256" key="1">
    <source>
        <dbReference type="RuleBase" id="RU362001"/>
    </source>
</evidence>
<protein>
    <recommendedName>
        <fullName evidence="1">ESAT-6-like protein</fullName>
    </recommendedName>
</protein>
<evidence type="ECO:0000313" key="3">
    <source>
        <dbReference type="Proteomes" id="UP000256253"/>
    </source>
</evidence>
<comment type="similarity">
    <text evidence="1">Belongs to the WXG100 family.</text>
</comment>
<dbReference type="InterPro" id="IPR010310">
    <property type="entry name" value="T7SS_ESAT-6-like"/>
</dbReference>
<proteinExistence type="inferred from homology"/>
<dbReference type="AlphaFoldDB" id="A0A3D9UL51"/>